<comment type="caution">
    <text evidence="2">The sequence shown here is derived from an EMBL/GenBank/DDBJ whole genome shotgun (WGS) entry which is preliminary data.</text>
</comment>
<reference evidence="2 3" key="1">
    <citation type="submission" date="2023-04" db="EMBL/GenBank/DDBJ databases">
        <title>Forest soil microbial communities from Buena Vista Peninsula, Colon Province, Panama.</title>
        <authorList>
            <person name="Bouskill N."/>
        </authorList>
    </citation>
    <scope>NUCLEOTIDE SEQUENCE [LARGE SCALE GENOMIC DNA]</scope>
    <source>
        <strain evidence="2 3">CFH S0262</strain>
    </source>
</reference>
<organism evidence="2 3">
    <name type="scientific">Prescottella agglutinans</name>
    <dbReference type="NCBI Taxonomy" id="1644129"/>
    <lineage>
        <taxon>Bacteria</taxon>
        <taxon>Bacillati</taxon>
        <taxon>Actinomycetota</taxon>
        <taxon>Actinomycetes</taxon>
        <taxon>Mycobacteriales</taxon>
        <taxon>Nocardiaceae</taxon>
        <taxon>Prescottella</taxon>
    </lineage>
</organism>
<evidence type="ECO:0008006" key="4">
    <source>
        <dbReference type="Google" id="ProtNLM"/>
    </source>
</evidence>
<gene>
    <name evidence="2" type="ORF">M2280_000711</name>
</gene>
<name>A0ABT6M5C0_9NOCA</name>
<dbReference type="RefSeq" id="WP_280758903.1">
    <property type="nucleotide sequence ID" value="NZ_JARXVC010000002.1"/>
</dbReference>
<evidence type="ECO:0000256" key="1">
    <source>
        <dbReference type="SAM" id="MobiDB-lite"/>
    </source>
</evidence>
<evidence type="ECO:0000313" key="2">
    <source>
        <dbReference type="EMBL" id="MDH6279502.1"/>
    </source>
</evidence>
<proteinExistence type="predicted"/>
<feature type="compositionally biased region" description="Polar residues" evidence="1">
    <location>
        <begin position="1"/>
        <end position="18"/>
    </location>
</feature>
<dbReference type="EMBL" id="JARXVC010000002">
    <property type="protein sequence ID" value="MDH6279502.1"/>
    <property type="molecule type" value="Genomic_DNA"/>
</dbReference>
<sequence>MPATNETGSPATTPTEWTAASEIPDGTIFESREDGGRWIREGEHYRYIGAKWTAEDLADHAPFIPVED</sequence>
<accession>A0ABT6M5C0</accession>
<keyword evidence="3" id="KW-1185">Reference proteome</keyword>
<dbReference type="Proteomes" id="UP001160334">
    <property type="component" value="Unassembled WGS sequence"/>
</dbReference>
<evidence type="ECO:0000313" key="3">
    <source>
        <dbReference type="Proteomes" id="UP001160334"/>
    </source>
</evidence>
<feature type="region of interest" description="Disordered" evidence="1">
    <location>
        <begin position="1"/>
        <end position="35"/>
    </location>
</feature>
<protein>
    <recommendedName>
        <fullName evidence="4">Chitin-binding type-3 domain-containing protein</fullName>
    </recommendedName>
</protein>